<feature type="region of interest" description="Disordered" evidence="1">
    <location>
        <begin position="258"/>
        <end position="293"/>
    </location>
</feature>
<dbReference type="Proteomes" id="UP000588083">
    <property type="component" value="Unassembled WGS sequence"/>
</dbReference>
<dbReference type="PANTHER" id="PTHR33392:SF6">
    <property type="entry name" value="POLYISOPRENYL-TEICHOIC ACID--PEPTIDOGLYCAN TEICHOIC ACID TRANSFERASE TAGU"/>
    <property type="match status" value="1"/>
</dbReference>
<name>A0A6V8Q7P0_9ACTN</name>
<evidence type="ECO:0000256" key="1">
    <source>
        <dbReference type="SAM" id="MobiDB-lite"/>
    </source>
</evidence>
<dbReference type="Proteomes" id="UP000569018">
    <property type="component" value="Unassembled WGS sequence"/>
</dbReference>
<feature type="transmembrane region" description="Helical" evidence="2">
    <location>
        <begin position="105"/>
        <end position="122"/>
    </location>
</feature>
<keyword evidence="7" id="KW-1185">Reference proteome</keyword>
<keyword evidence="2" id="KW-0812">Transmembrane</keyword>
<evidence type="ECO:0000313" key="5">
    <source>
        <dbReference type="EMBL" id="GFP39426.1"/>
    </source>
</evidence>
<dbReference type="EMBL" id="BLRZ01000044">
    <property type="protein sequence ID" value="GFP30138.1"/>
    <property type="molecule type" value="Genomic_DNA"/>
</dbReference>
<feature type="transmembrane region" description="Helical" evidence="2">
    <location>
        <begin position="129"/>
        <end position="147"/>
    </location>
</feature>
<comment type="caution">
    <text evidence="5">The sequence shown here is derived from an EMBL/GenBank/DDBJ whole genome shotgun (WGS) entry which is preliminary data.</text>
</comment>
<dbReference type="AlphaFoldDB" id="A0A6V8Q7P0"/>
<feature type="transmembrane region" description="Helical" evidence="2">
    <location>
        <begin position="159"/>
        <end position="176"/>
    </location>
</feature>
<evidence type="ECO:0000313" key="4">
    <source>
        <dbReference type="EMBL" id="GFP30138.1"/>
    </source>
</evidence>
<protein>
    <recommendedName>
        <fullName evidence="3">LytR/CpsA/Psr regulator C-terminal domain-containing protein</fullName>
    </recommendedName>
</protein>
<gene>
    <name evidence="4" type="ORF">HKBW3S34_01058</name>
    <name evidence="5" type="ORF">HKBW3S47_01125</name>
</gene>
<reference evidence="6 7" key="1">
    <citation type="journal article" date="2020" name="Front. Microbiol.">
        <title>Single-cell genomics of novel Actinobacteria with the Wood-Ljungdahl pathway discovered in a serpentinizing system.</title>
        <authorList>
            <person name="Merino N."/>
            <person name="Kawai M."/>
            <person name="Boyd E.S."/>
            <person name="Colman D.R."/>
            <person name="McGlynn S.E."/>
            <person name="Nealson K.H."/>
            <person name="Kurokawa K."/>
            <person name="Hongoh Y."/>
        </authorList>
    </citation>
    <scope>NUCLEOTIDE SEQUENCE [LARGE SCALE GENOMIC DNA]</scope>
    <source>
        <strain evidence="4 7">S34</strain>
        <strain evidence="5 6">S47</strain>
    </source>
</reference>
<dbReference type="EMBL" id="BLSD01000052">
    <property type="protein sequence ID" value="GFP39426.1"/>
    <property type="molecule type" value="Genomic_DNA"/>
</dbReference>
<dbReference type="Pfam" id="PF13399">
    <property type="entry name" value="LytR_C"/>
    <property type="match status" value="2"/>
</dbReference>
<feature type="transmembrane region" description="Helical" evidence="2">
    <location>
        <begin position="223"/>
        <end position="248"/>
    </location>
</feature>
<accession>A0A6V8Q7P0</accession>
<proteinExistence type="predicted"/>
<keyword evidence="2" id="KW-1133">Transmembrane helix</keyword>
<feature type="transmembrane region" description="Helical" evidence="2">
    <location>
        <begin position="6"/>
        <end position="25"/>
    </location>
</feature>
<dbReference type="PANTHER" id="PTHR33392">
    <property type="entry name" value="POLYISOPRENYL-TEICHOIC ACID--PEPTIDOGLYCAN TEICHOIC ACID TRANSFERASE TAGU"/>
    <property type="match status" value="1"/>
</dbReference>
<feature type="domain" description="LytR/CpsA/Psr regulator C-terminal" evidence="3">
    <location>
        <begin position="407"/>
        <end position="492"/>
    </location>
</feature>
<evidence type="ECO:0000313" key="7">
    <source>
        <dbReference type="Proteomes" id="UP000588083"/>
    </source>
</evidence>
<sequence>MGPWLILVIGVISGFLIILIGIYIYRVPMSKESKSHLQEEARSIARITLSKGGKPYRLEIKMPTIPKRLADFVPSARFGLYAIAAFLAGAILFSTFFGIIGIFGFMVRLPYLLIAYFLLCLAYRLDSRVSIGIALFLLALCPIPLIMGDDYKAESAANVAYAFLAMGVFFQLIELFRERRVSVEGEESGTPVPEPGIAPKVGEISQRLSSRATVGRRKARRRFLIGLVALITVVSLGGGIYLAGRWFFVSEKAQEVAPEVTTKAEPAPPTKVEKAPEAKPSPPPKVERAPEAKPSLEIDKSKIKIQVLNGNGVAGEAARIADVLKGSGFDIQAIADADYDAYPHTFIRHKPGQGDIANAVAQEIEKFYPALLYSNLSADADIDIVLILGRDKKGGLVSEPVIDKSKARIDVLNGNGIAGSAREIADLLKRNGFNISYIGDADRYDYAQTVIRYRSGAKDVAQLVADEIKPKYSAILEEEPLLDVDIVVVLGNR</sequence>
<evidence type="ECO:0000259" key="3">
    <source>
        <dbReference type="Pfam" id="PF13399"/>
    </source>
</evidence>
<dbReference type="Gene3D" id="3.30.70.2390">
    <property type="match status" value="2"/>
</dbReference>
<evidence type="ECO:0000313" key="6">
    <source>
        <dbReference type="Proteomes" id="UP000569018"/>
    </source>
</evidence>
<feature type="domain" description="LytR/CpsA/Psr regulator C-terminal" evidence="3">
    <location>
        <begin position="303"/>
        <end position="391"/>
    </location>
</feature>
<keyword evidence="2" id="KW-0472">Membrane</keyword>
<feature type="transmembrane region" description="Helical" evidence="2">
    <location>
        <begin position="78"/>
        <end position="99"/>
    </location>
</feature>
<evidence type="ECO:0000256" key="2">
    <source>
        <dbReference type="SAM" id="Phobius"/>
    </source>
</evidence>
<organism evidence="5 6">
    <name type="scientific">Candidatus Hakubella thermalkaliphila</name>
    <dbReference type="NCBI Taxonomy" id="2754717"/>
    <lineage>
        <taxon>Bacteria</taxon>
        <taxon>Bacillati</taxon>
        <taxon>Actinomycetota</taxon>
        <taxon>Actinomycetota incertae sedis</taxon>
        <taxon>Candidatus Hakubellales</taxon>
        <taxon>Candidatus Hakubellaceae</taxon>
        <taxon>Candidatus Hakubella</taxon>
    </lineage>
</organism>
<dbReference type="InterPro" id="IPR050922">
    <property type="entry name" value="LytR/CpsA/Psr_CW_biosynth"/>
</dbReference>
<dbReference type="InterPro" id="IPR027381">
    <property type="entry name" value="LytR/CpsA/Psr_C"/>
</dbReference>